<feature type="region of interest" description="Disordered" evidence="1">
    <location>
        <begin position="30"/>
        <end position="55"/>
    </location>
</feature>
<dbReference type="Proteomes" id="UP000232638">
    <property type="component" value="Chromosome"/>
</dbReference>
<dbReference type="InterPro" id="IPR039554">
    <property type="entry name" value="HigA2-like_HTH"/>
</dbReference>
<dbReference type="KEGG" id="tsy:THSYN_16315"/>
<organism evidence="3 4">
    <name type="scientific">Candidatus Thiodictyon syntrophicum</name>
    <dbReference type="NCBI Taxonomy" id="1166950"/>
    <lineage>
        <taxon>Bacteria</taxon>
        <taxon>Pseudomonadati</taxon>
        <taxon>Pseudomonadota</taxon>
        <taxon>Gammaproteobacteria</taxon>
        <taxon>Chromatiales</taxon>
        <taxon>Chromatiaceae</taxon>
        <taxon>Thiodictyon</taxon>
    </lineage>
</organism>
<dbReference type="OrthoDB" id="9788479at2"/>
<evidence type="ECO:0000259" key="2">
    <source>
        <dbReference type="Pfam" id="PF13744"/>
    </source>
</evidence>
<dbReference type="Pfam" id="PF13744">
    <property type="entry name" value="HTH_37"/>
    <property type="match status" value="1"/>
</dbReference>
<reference evidence="3 4" key="1">
    <citation type="submission" date="2017-03" db="EMBL/GenBank/DDBJ databases">
        <title>Complete genome sequence of Candidatus 'Thiodictyon syntrophicum' sp. nov. strain Cad16T, a photolithoautotroph purple sulfur bacterium isolated from an alpine meromictic lake.</title>
        <authorList>
            <person name="Luedin S.M."/>
            <person name="Pothier J.F."/>
            <person name="Danza F."/>
            <person name="Storelli N."/>
            <person name="Wittwer M."/>
            <person name="Tonolla M."/>
        </authorList>
    </citation>
    <scope>NUCLEOTIDE SEQUENCE [LARGE SCALE GENOMIC DNA]</scope>
    <source>
        <strain evidence="3 4">Cad16T</strain>
    </source>
</reference>
<protein>
    <recommendedName>
        <fullName evidence="2">HigA2-like helix-turn-helix domain-containing protein</fullName>
    </recommendedName>
</protein>
<keyword evidence="4" id="KW-1185">Reference proteome</keyword>
<proteinExistence type="predicted"/>
<dbReference type="InterPro" id="IPR010982">
    <property type="entry name" value="Lambda_DNA-bd_dom_sf"/>
</dbReference>
<dbReference type="SUPFAM" id="SSF47413">
    <property type="entry name" value="lambda repressor-like DNA-binding domains"/>
    <property type="match status" value="1"/>
</dbReference>
<evidence type="ECO:0000313" key="4">
    <source>
        <dbReference type="Proteomes" id="UP000232638"/>
    </source>
</evidence>
<gene>
    <name evidence="3" type="ORF">THSYN_16315</name>
</gene>
<dbReference type="Gene3D" id="1.10.260.40">
    <property type="entry name" value="lambda repressor-like DNA-binding domains"/>
    <property type="match status" value="1"/>
</dbReference>
<evidence type="ECO:0000256" key="1">
    <source>
        <dbReference type="SAM" id="MobiDB-lite"/>
    </source>
</evidence>
<accession>A0A2K8U9U6</accession>
<feature type="domain" description="HigA2-like helix-turn-helix" evidence="2">
    <location>
        <begin position="55"/>
        <end position="94"/>
    </location>
</feature>
<dbReference type="GO" id="GO:0003677">
    <property type="term" value="F:DNA binding"/>
    <property type="evidence" value="ECO:0007669"/>
    <property type="project" value="InterPro"/>
</dbReference>
<dbReference type="EMBL" id="CP020370">
    <property type="protein sequence ID" value="AUB82356.1"/>
    <property type="molecule type" value="Genomic_DNA"/>
</dbReference>
<sequence length="94" mass="10255">MLRSGFSCTQRASLFRLRQRQRQRQCSRLSLAAGSRYTHSPATPPVARDPAPGRSQSRAAKLLGVTQPRVCDLMRGKINLFGLDCLVNIASAAG</sequence>
<evidence type="ECO:0000313" key="3">
    <source>
        <dbReference type="EMBL" id="AUB82356.1"/>
    </source>
</evidence>
<dbReference type="AlphaFoldDB" id="A0A2K8U9U6"/>
<name>A0A2K8U9U6_9GAMM</name>